<dbReference type="Proteomes" id="UP001147653">
    <property type="component" value="Unassembled WGS sequence"/>
</dbReference>
<dbReference type="EMBL" id="JAPDDP010000020">
    <property type="protein sequence ID" value="MDA0181237.1"/>
    <property type="molecule type" value="Genomic_DNA"/>
</dbReference>
<dbReference type="RefSeq" id="WP_270025548.1">
    <property type="nucleotide sequence ID" value="NZ_JAPDDP010000020.1"/>
</dbReference>
<sequence length="78" mass="8674">MTTTVHELAYRAHDGIYVTMFWDAASDQVTVAVADAKTDDAFEVVVLPGERALDVFHHPYAYRAVREQHGASTLVHTT</sequence>
<protein>
    <submittedName>
        <fullName evidence="1">Uncharacterized protein</fullName>
    </submittedName>
</protein>
<comment type="caution">
    <text evidence="1">The sequence shown here is derived from an EMBL/GenBank/DDBJ whole genome shotgun (WGS) entry which is preliminary data.</text>
</comment>
<accession>A0A9X3NAK0</accession>
<reference evidence="1" key="1">
    <citation type="submission" date="2022-10" db="EMBL/GenBank/DDBJ databases">
        <title>The WGS of Solirubrobacter phytolaccae KCTC 29190.</title>
        <authorList>
            <person name="Jiang Z."/>
        </authorList>
    </citation>
    <scope>NUCLEOTIDE SEQUENCE</scope>
    <source>
        <strain evidence="1">KCTC 29190</strain>
    </source>
</reference>
<keyword evidence="2" id="KW-1185">Reference proteome</keyword>
<organism evidence="1 2">
    <name type="scientific">Solirubrobacter phytolaccae</name>
    <dbReference type="NCBI Taxonomy" id="1404360"/>
    <lineage>
        <taxon>Bacteria</taxon>
        <taxon>Bacillati</taxon>
        <taxon>Actinomycetota</taxon>
        <taxon>Thermoleophilia</taxon>
        <taxon>Solirubrobacterales</taxon>
        <taxon>Solirubrobacteraceae</taxon>
        <taxon>Solirubrobacter</taxon>
    </lineage>
</organism>
<evidence type="ECO:0000313" key="1">
    <source>
        <dbReference type="EMBL" id="MDA0181237.1"/>
    </source>
</evidence>
<dbReference type="AlphaFoldDB" id="A0A9X3NAK0"/>
<name>A0A9X3NAK0_9ACTN</name>
<proteinExistence type="predicted"/>
<gene>
    <name evidence="1" type="ORF">OJ997_13095</name>
</gene>
<evidence type="ECO:0000313" key="2">
    <source>
        <dbReference type="Proteomes" id="UP001147653"/>
    </source>
</evidence>